<evidence type="ECO:0000256" key="12">
    <source>
        <dbReference type="RuleBase" id="RU000304"/>
    </source>
</evidence>
<evidence type="ECO:0000256" key="5">
    <source>
        <dbReference type="ARBA" id="ARBA00022840"/>
    </source>
</evidence>
<dbReference type="PaxDb" id="3847-GLYMA09G30310.1"/>
<dbReference type="GO" id="GO:0005524">
    <property type="term" value="F:ATP binding"/>
    <property type="evidence" value="ECO:0007669"/>
    <property type="project" value="UniProtKB-UniRule"/>
</dbReference>
<dbReference type="EMBL" id="CM000842">
    <property type="protein sequence ID" value="KRH39023.2"/>
    <property type="molecule type" value="Genomic_DNA"/>
</dbReference>
<evidence type="ECO:0000313" key="15">
    <source>
        <dbReference type="EnsemblPlants" id="KRH39023"/>
    </source>
</evidence>
<dbReference type="STRING" id="3847.A0A0R0IJT7"/>
<evidence type="ECO:0000256" key="7">
    <source>
        <dbReference type="ARBA" id="ARBA00038999"/>
    </source>
</evidence>
<evidence type="ECO:0000256" key="4">
    <source>
        <dbReference type="ARBA" id="ARBA00022777"/>
    </source>
</evidence>
<dbReference type="Pfam" id="PF00069">
    <property type="entry name" value="Pkinase"/>
    <property type="match status" value="1"/>
</dbReference>
<protein>
    <recommendedName>
        <fullName evidence="7">mitogen-activated protein kinase kinase</fullName>
        <ecNumber evidence="7">2.7.12.2</ecNumber>
    </recommendedName>
</protein>
<dbReference type="SMR" id="A0A0R0IJT7"/>
<dbReference type="Gene3D" id="3.30.200.20">
    <property type="entry name" value="Phosphorylase Kinase, domain 1"/>
    <property type="match status" value="1"/>
</dbReference>
<dbReference type="GO" id="GO:0051707">
    <property type="term" value="P:response to other organism"/>
    <property type="evidence" value="ECO:0007669"/>
    <property type="project" value="UniProtKB-ARBA"/>
</dbReference>
<keyword evidence="5 11" id="KW-0067">ATP-binding</keyword>
<comment type="catalytic activity">
    <reaction evidence="10">
        <text>L-tyrosyl-[protein] + ATP = O-phospho-L-tyrosyl-[protein] + ADP + H(+)</text>
        <dbReference type="Rhea" id="RHEA:10596"/>
        <dbReference type="Rhea" id="RHEA-COMP:10136"/>
        <dbReference type="Rhea" id="RHEA-COMP:20101"/>
        <dbReference type="ChEBI" id="CHEBI:15378"/>
        <dbReference type="ChEBI" id="CHEBI:30616"/>
        <dbReference type="ChEBI" id="CHEBI:46858"/>
        <dbReference type="ChEBI" id="CHEBI:61978"/>
        <dbReference type="ChEBI" id="CHEBI:456216"/>
        <dbReference type="EC" id="2.7.12.2"/>
    </reaction>
</comment>
<dbReference type="InterPro" id="IPR011009">
    <property type="entry name" value="Kinase-like_dom_sf"/>
</dbReference>
<dbReference type="AlphaFoldDB" id="A0A0R0IJT7"/>
<dbReference type="OMA" id="HARRCHQ"/>
<feature type="domain" description="Protein kinase" evidence="13">
    <location>
        <begin position="47"/>
        <end position="230"/>
    </location>
</feature>
<dbReference type="Gene3D" id="1.10.510.10">
    <property type="entry name" value="Transferase(Phosphotransferase) domain 1"/>
    <property type="match status" value="1"/>
</dbReference>
<accession>A0A2K7J2J6</accession>
<keyword evidence="4" id="KW-0418">Kinase</keyword>
<dbReference type="SMART" id="SM00220">
    <property type="entry name" value="S_TKc"/>
    <property type="match status" value="1"/>
</dbReference>
<keyword evidence="1 12" id="KW-0723">Serine/threonine-protein kinase</keyword>
<dbReference type="PROSITE" id="PS00108">
    <property type="entry name" value="PROTEIN_KINASE_ST"/>
    <property type="match status" value="1"/>
</dbReference>
<proteinExistence type="inferred from homology"/>
<dbReference type="PROSITE" id="PS50011">
    <property type="entry name" value="PROTEIN_KINASE_DOM"/>
    <property type="match status" value="1"/>
</dbReference>
<dbReference type="InterPro" id="IPR017441">
    <property type="entry name" value="Protein_kinase_ATP_BS"/>
</dbReference>
<dbReference type="GO" id="GO:0005737">
    <property type="term" value="C:cytoplasm"/>
    <property type="evidence" value="ECO:0000318"/>
    <property type="project" value="GO_Central"/>
</dbReference>
<dbReference type="PROSITE" id="PS00107">
    <property type="entry name" value="PROTEIN_KINASE_ATP"/>
    <property type="match status" value="1"/>
</dbReference>
<dbReference type="EC" id="2.7.12.2" evidence="7"/>
<evidence type="ECO:0000256" key="11">
    <source>
        <dbReference type="PROSITE-ProRule" id="PRU10141"/>
    </source>
</evidence>
<keyword evidence="16" id="KW-1185">Reference proteome</keyword>
<dbReference type="InterPro" id="IPR008271">
    <property type="entry name" value="Ser/Thr_kinase_AS"/>
</dbReference>
<dbReference type="Proteomes" id="UP000008827">
    <property type="component" value="Chromosome 9"/>
</dbReference>
<evidence type="ECO:0000256" key="2">
    <source>
        <dbReference type="ARBA" id="ARBA00022679"/>
    </source>
</evidence>
<evidence type="ECO:0000256" key="1">
    <source>
        <dbReference type="ARBA" id="ARBA00022527"/>
    </source>
</evidence>
<gene>
    <name evidence="14" type="ORF">GLYMA_09G172600</name>
</gene>
<dbReference type="EnsemblPlants" id="KRH39023">
    <property type="protein sequence ID" value="KRH39023"/>
    <property type="gene ID" value="GLYMA_09G172600"/>
</dbReference>
<dbReference type="GO" id="GO:0004708">
    <property type="term" value="F:MAP kinase kinase activity"/>
    <property type="evidence" value="ECO:0007669"/>
    <property type="project" value="UniProtKB-EC"/>
</dbReference>
<evidence type="ECO:0000256" key="6">
    <source>
        <dbReference type="ARBA" id="ARBA00038035"/>
    </source>
</evidence>
<evidence type="ECO:0000256" key="10">
    <source>
        <dbReference type="ARBA" id="ARBA00051693"/>
    </source>
</evidence>
<evidence type="ECO:0000256" key="8">
    <source>
        <dbReference type="ARBA" id="ARBA00049014"/>
    </source>
</evidence>
<dbReference type="SUPFAM" id="SSF56112">
    <property type="entry name" value="Protein kinase-like (PK-like)"/>
    <property type="match status" value="1"/>
</dbReference>
<evidence type="ECO:0000259" key="13">
    <source>
        <dbReference type="PROSITE" id="PS50011"/>
    </source>
</evidence>
<reference evidence="15" key="2">
    <citation type="submission" date="2018-02" db="UniProtKB">
        <authorList>
            <consortium name="EnsemblPlants"/>
        </authorList>
    </citation>
    <scope>IDENTIFICATION</scope>
    <source>
        <strain evidence="15">Williams 82</strain>
    </source>
</reference>
<comment type="catalytic activity">
    <reaction evidence="9">
        <text>L-threonyl-[protein] + ATP = O-phospho-L-threonyl-[protein] + ADP + H(+)</text>
        <dbReference type="Rhea" id="RHEA:46608"/>
        <dbReference type="Rhea" id="RHEA-COMP:11060"/>
        <dbReference type="Rhea" id="RHEA-COMP:11605"/>
        <dbReference type="ChEBI" id="CHEBI:15378"/>
        <dbReference type="ChEBI" id="CHEBI:30013"/>
        <dbReference type="ChEBI" id="CHEBI:30616"/>
        <dbReference type="ChEBI" id="CHEBI:61977"/>
        <dbReference type="ChEBI" id="CHEBI:456216"/>
        <dbReference type="EC" id="2.7.12.2"/>
    </reaction>
</comment>
<reference evidence="14 15" key="1">
    <citation type="journal article" date="2010" name="Nature">
        <title>Genome sequence of the palaeopolyploid soybean.</title>
        <authorList>
            <person name="Schmutz J."/>
            <person name="Cannon S.B."/>
            <person name="Schlueter J."/>
            <person name="Ma J."/>
            <person name="Mitros T."/>
            <person name="Nelson W."/>
            <person name="Hyten D.L."/>
            <person name="Song Q."/>
            <person name="Thelen J.J."/>
            <person name="Cheng J."/>
            <person name="Xu D."/>
            <person name="Hellsten U."/>
            <person name="May G.D."/>
            <person name="Yu Y."/>
            <person name="Sakurai T."/>
            <person name="Umezawa T."/>
            <person name="Bhattacharyya M.K."/>
            <person name="Sandhu D."/>
            <person name="Valliyodan B."/>
            <person name="Lindquist E."/>
            <person name="Peto M."/>
            <person name="Grant D."/>
            <person name="Shu S."/>
            <person name="Goodstein D."/>
            <person name="Barry K."/>
            <person name="Futrell-Griggs M."/>
            <person name="Abernathy B."/>
            <person name="Du J."/>
            <person name="Tian Z."/>
            <person name="Zhu L."/>
            <person name="Gill N."/>
            <person name="Joshi T."/>
            <person name="Libault M."/>
            <person name="Sethuraman A."/>
            <person name="Zhang X.-C."/>
            <person name="Shinozaki K."/>
            <person name="Nguyen H.T."/>
            <person name="Wing R.A."/>
            <person name="Cregan P."/>
            <person name="Specht J."/>
            <person name="Grimwood J."/>
            <person name="Rokhsar D."/>
            <person name="Stacey G."/>
            <person name="Shoemaker R.C."/>
            <person name="Jackson S.A."/>
        </authorList>
    </citation>
    <scope>NUCLEOTIDE SEQUENCE</scope>
    <source>
        <strain evidence="15">cv. Williams 82</strain>
        <tissue evidence="14">Callus</tissue>
    </source>
</reference>
<dbReference type="InterPro" id="IPR000719">
    <property type="entry name" value="Prot_kinase_dom"/>
</dbReference>
<accession>A0A0R0IJT7</accession>
<feature type="binding site" evidence="11">
    <location>
        <position position="76"/>
    </location>
    <ligand>
        <name>ATP</name>
        <dbReference type="ChEBI" id="CHEBI:30616"/>
    </ligand>
</feature>
<dbReference type="PANTHER" id="PTHR48013:SF9">
    <property type="entry name" value="DUAL SPECIFICITY MITOGEN-ACTIVATED PROTEIN KINASE KINASE 5"/>
    <property type="match status" value="1"/>
</dbReference>
<evidence type="ECO:0000256" key="9">
    <source>
        <dbReference type="ARBA" id="ARBA00049299"/>
    </source>
</evidence>
<keyword evidence="3 11" id="KW-0547">Nucleotide-binding</keyword>
<evidence type="ECO:0000313" key="14">
    <source>
        <dbReference type="EMBL" id="KRH39023.2"/>
    </source>
</evidence>
<evidence type="ECO:0000256" key="3">
    <source>
        <dbReference type="ARBA" id="ARBA00022741"/>
    </source>
</evidence>
<name>A0A0R0IJT7_SOYBN</name>
<comment type="similarity">
    <text evidence="6">Belongs to the protein kinase superfamily. STE Ser/Thr protein kinase family. MAP kinase kinase subfamily.</text>
</comment>
<dbReference type="GO" id="GO:0004674">
    <property type="term" value="F:protein serine/threonine kinase activity"/>
    <property type="evidence" value="ECO:0000318"/>
    <property type="project" value="GO_Central"/>
</dbReference>
<dbReference type="InParanoid" id="A0A0R0IJT7"/>
<reference evidence="14" key="3">
    <citation type="submission" date="2018-07" db="EMBL/GenBank/DDBJ databases">
        <title>WGS assembly of Glycine max.</title>
        <authorList>
            <person name="Schmutz J."/>
            <person name="Cannon S."/>
            <person name="Schlueter J."/>
            <person name="Ma J."/>
            <person name="Mitros T."/>
            <person name="Nelson W."/>
            <person name="Hyten D."/>
            <person name="Song Q."/>
            <person name="Thelen J."/>
            <person name="Cheng J."/>
            <person name="Xu D."/>
            <person name="Hellsten U."/>
            <person name="May G."/>
            <person name="Yu Y."/>
            <person name="Sakurai T."/>
            <person name="Umezawa T."/>
            <person name="Bhattacharyya M."/>
            <person name="Sandhu D."/>
            <person name="Valliyodan B."/>
            <person name="Lindquist E."/>
            <person name="Peto M."/>
            <person name="Grant D."/>
            <person name="Shu S."/>
            <person name="Goodstein D."/>
            <person name="Barry K."/>
            <person name="Futrell-Griggs M."/>
            <person name="Abernathy B."/>
            <person name="Du J."/>
            <person name="Tian Z."/>
            <person name="Zhu L."/>
            <person name="Gill N."/>
            <person name="Joshi T."/>
            <person name="Libault M."/>
            <person name="Sethuraman A."/>
            <person name="Zhang X."/>
            <person name="Shinozaki K."/>
            <person name="Nguyen H."/>
            <person name="Wing R."/>
            <person name="Cregan P."/>
            <person name="Specht J."/>
            <person name="Grimwood J."/>
            <person name="Rokhsar D."/>
            <person name="Stacey G."/>
            <person name="Shoemaker R."/>
            <person name="Jackson S."/>
        </authorList>
    </citation>
    <scope>NUCLEOTIDE SEQUENCE</scope>
    <source>
        <tissue evidence="14">Callus</tissue>
    </source>
</reference>
<evidence type="ECO:0000313" key="16">
    <source>
        <dbReference type="Proteomes" id="UP000008827"/>
    </source>
</evidence>
<dbReference type="Gramene" id="KRH39023">
    <property type="protein sequence ID" value="KRH39023"/>
    <property type="gene ID" value="GLYMA_09G172600"/>
</dbReference>
<dbReference type="PANTHER" id="PTHR48013">
    <property type="entry name" value="DUAL SPECIFICITY MITOGEN-ACTIVATED PROTEIN KINASE KINASE 5-RELATED"/>
    <property type="match status" value="1"/>
</dbReference>
<organism evidence="14">
    <name type="scientific">Glycine max</name>
    <name type="common">Soybean</name>
    <name type="synonym">Glycine hispida</name>
    <dbReference type="NCBI Taxonomy" id="3847"/>
    <lineage>
        <taxon>Eukaryota</taxon>
        <taxon>Viridiplantae</taxon>
        <taxon>Streptophyta</taxon>
        <taxon>Embryophyta</taxon>
        <taxon>Tracheophyta</taxon>
        <taxon>Spermatophyta</taxon>
        <taxon>Magnoliopsida</taxon>
        <taxon>eudicotyledons</taxon>
        <taxon>Gunneridae</taxon>
        <taxon>Pentapetalae</taxon>
        <taxon>rosids</taxon>
        <taxon>fabids</taxon>
        <taxon>Fabales</taxon>
        <taxon>Fabaceae</taxon>
        <taxon>Papilionoideae</taxon>
        <taxon>50 kb inversion clade</taxon>
        <taxon>NPAAA clade</taxon>
        <taxon>indigoferoid/millettioid clade</taxon>
        <taxon>Phaseoleae</taxon>
        <taxon>Glycine</taxon>
        <taxon>Glycine subgen. Soja</taxon>
    </lineage>
</organism>
<comment type="catalytic activity">
    <reaction evidence="8">
        <text>L-seryl-[protein] + ATP = O-phospho-L-seryl-[protein] + ADP + H(+)</text>
        <dbReference type="Rhea" id="RHEA:17989"/>
        <dbReference type="Rhea" id="RHEA-COMP:9863"/>
        <dbReference type="Rhea" id="RHEA-COMP:11604"/>
        <dbReference type="ChEBI" id="CHEBI:15378"/>
        <dbReference type="ChEBI" id="CHEBI:29999"/>
        <dbReference type="ChEBI" id="CHEBI:30616"/>
        <dbReference type="ChEBI" id="CHEBI:83421"/>
        <dbReference type="ChEBI" id="CHEBI:456216"/>
        <dbReference type="EC" id="2.7.12.2"/>
    </reaction>
</comment>
<dbReference type="FunFam" id="3.30.200.20:FF:000040">
    <property type="entry name" value="Dual specificity mitogen-activated protein kinase kinase"/>
    <property type="match status" value="1"/>
</dbReference>
<sequence>MALIRRRHPNLRLPILEPTERKPHFSLPLVPPTTKPTTNDDITIDDLEKLVVLGHGNGGTIYKVYHKTTSTTCALKIIHGGTDVTTHRRALVEASILRRATNCPHVVNFYSSFEMPTGDVAILMEYMDGGSLETALAVNGTFSEERLVTVARDVLDGLAYLHAQNIVHLDIKPANILINTQGEVKITDFGVSKVMSHTLEMCNSYVGTCAYMSPERFNSDAYGKLIRRLK</sequence>
<keyword evidence="2" id="KW-0808">Transferase</keyword>